<dbReference type="GO" id="GO:0004969">
    <property type="term" value="F:histamine receptor activity"/>
    <property type="evidence" value="ECO:0007669"/>
    <property type="project" value="InterPro"/>
</dbReference>
<keyword evidence="6 10" id="KW-0297">G-protein coupled receptor</keyword>
<dbReference type="SUPFAM" id="SSF81321">
    <property type="entry name" value="Family A G protein-coupled receptor-like"/>
    <property type="match status" value="1"/>
</dbReference>
<evidence type="ECO:0000313" key="14">
    <source>
        <dbReference type="Proteomes" id="UP000694892"/>
    </source>
</evidence>
<feature type="transmembrane region" description="Helical" evidence="11">
    <location>
        <begin position="67"/>
        <end position="87"/>
    </location>
</feature>
<proteinExistence type="inferred from homology"/>
<dbReference type="GO" id="GO:0016907">
    <property type="term" value="F:G protein-coupled acetylcholine receptor activity"/>
    <property type="evidence" value="ECO:0007669"/>
    <property type="project" value="TreeGrafter"/>
</dbReference>
<keyword evidence="8 10" id="KW-0675">Receptor</keyword>
<dbReference type="SMART" id="SM01381">
    <property type="entry name" value="7TM_GPCR_Srsx"/>
    <property type="match status" value="1"/>
</dbReference>
<evidence type="ECO:0000259" key="12">
    <source>
        <dbReference type="PROSITE" id="PS50262"/>
    </source>
</evidence>
<keyword evidence="5 11" id="KW-1133">Transmembrane helix</keyword>
<dbReference type="GO" id="GO:0005886">
    <property type="term" value="C:plasma membrane"/>
    <property type="evidence" value="ECO:0007669"/>
    <property type="project" value="UniProtKB-SubCell"/>
</dbReference>
<dbReference type="PANTHER" id="PTHR24247">
    <property type="entry name" value="5-HYDROXYTRYPTAMINE RECEPTOR"/>
    <property type="match status" value="1"/>
</dbReference>
<dbReference type="PRINTS" id="PR00237">
    <property type="entry name" value="GPCRRHODOPSN"/>
</dbReference>
<evidence type="ECO:0000256" key="3">
    <source>
        <dbReference type="ARBA" id="ARBA00022553"/>
    </source>
</evidence>
<dbReference type="InterPro" id="IPR003980">
    <property type="entry name" value="Histamine_H3_rcpt"/>
</dbReference>
<evidence type="ECO:0000256" key="2">
    <source>
        <dbReference type="ARBA" id="ARBA00022475"/>
    </source>
</evidence>
<dbReference type="GO" id="GO:0004993">
    <property type="term" value="F:G protein-coupled serotonin receptor activity"/>
    <property type="evidence" value="ECO:0007669"/>
    <property type="project" value="TreeGrafter"/>
</dbReference>
<evidence type="ECO:0000256" key="1">
    <source>
        <dbReference type="ARBA" id="ARBA00004651"/>
    </source>
</evidence>
<dbReference type="AlphaFoldDB" id="A0A974CNN3"/>
<dbReference type="EMBL" id="CM004476">
    <property type="protein sequence ID" value="OCT76718.1"/>
    <property type="molecule type" value="Genomic_DNA"/>
</dbReference>
<keyword evidence="3" id="KW-0597">Phosphoprotein</keyword>
<keyword evidence="9 10" id="KW-0807">Transducer</keyword>
<dbReference type="PRINTS" id="PR01471">
    <property type="entry name" value="HISTAMINEH3R"/>
</dbReference>
<evidence type="ECO:0000313" key="13">
    <source>
        <dbReference type="EMBL" id="OCT76718.1"/>
    </source>
</evidence>
<dbReference type="GO" id="GO:0007197">
    <property type="term" value="P:adenylate cyclase-inhibiting G protein-coupled acetylcholine receptor signaling pathway"/>
    <property type="evidence" value="ECO:0007669"/>
    <property type="project" value="TreeGrafter"/>
</dbReference>
<dbReference type="PROSITE" id="PS50262">
    <property type="entry name" value="G_PROTEIN_RECEP_F1_2"/>
    <property type="match status" value="1"/>
</dbReference>
<dbReference type="PROSITE" id="PS00237">
    <property type="entry name" value="G_PROTEIN_RECEP_F1_1"/>
    <property type="match status" value="1"/>
</dbReference>
<name>A0A974CNN3_XENLA</name>
<feature type="transmembrane region" description="Helical" evidence="11">
    <location>
        <begin position="341"/>
        <end position="364"/>
    </location>
</feature>
<dbReference type="GO" id="GO:0007187">
    <property type="term" value="P:G protein-coupled receptor signaling pathway, coupled to cyclic nucleotide second messenger"/>
    <property type="evidence" value="ECO:0007669"/>
    <property type="project" value="TreeGrafter"/>
</dbReference>
<organism evidence="13 14">
    <name type="scientific">Xenopus laevis</name>
    <name type="common">African clawed frog</name>
    <dbReference type="NCBI Taxonomy" id="8355"/>
    <lineage>
        <taxon>Eukaryota</taxon>
        <taxon>Metazoa</taxon>
        <taxon>Chordata</taxon>
        <taxon>Craniata</taxon>
        <taxon>Vertebrata</taxon>
        <taxon>Euteleostomi</taxon>
        <taxon>Amphibia</taxon>
        <taxon>Batrachia</taxon>
        <taxon>Anura</taxon>
        <taxon>Pipoidea</taxon>
        <taxon>Pipidae</taxon>
        <taxon>Xenopodinae</taxon>
        <taxon>Xenopus</taxon>
        <taxon>Xenopus</taxon>
    </lineage>
</organism>
<evidence type="ECO:0000256" key="4">
    <source>
        <dbReference type="ARBA" id="ARBA00022692"/>
    </source>
</evidence>
<evidence type="ECO:0000256" key="5">
    <source>
        <dbReference type="ARBA" id="ARBA00022989"/>
    </source>
</evidence>
<evidence type="ECO:0000256" key="8">
    <source>
        <dbReference type="ARBA" id="ARBA00023170"/>
    </source>
</evidence>
<feature type="transmembrane region" description="Helical" evidence="11">
    <location>
        <begin position="189"/>
        <end position="218"/>
    </location>
</feature>
<comment type="similarity">
    <text evidence="10">Belongs to the G-protein coupled receptor 1 family.</text>
</comment>
<feature type="transmembrane region" description="Helical" evidence="11">
    <location>
        <begin position="309"/>
        <end position="329"/>
    </location>
</feature>
<dbReference type="OMA" id="LYNFAMF"/>
<keyword evidence="7 11" id="KW-0472">Membrane</keyword>
<evidence type="ECO:0000256" key="9">
    <source>
        <dbReference type="ARBA" id="ARBA00023224"/>
    </source>
</evidence>
<dbReference type="CDD" id="cd15048">
    <property type="entry name" value="7tmA_Histamine_H3R_H4R"/>
    <property type="match status" value="1"/>
</dbReference>
<feature type="transmembrane region" description="Helical" evidence="11">
    <location>
        <begin position="146"/>
        <end position="169"/>
    </location>
</feature>
<evidence type="ECO:0000256" key="11">
    <source>
        <dbReference type="SAM" id="Phobius"/>
    </source>
</evidence>
<sequence>MEIYRMSNDRINVTVDAAGLITKYSDAVNIFIIVLISLLILLTVGGNTFVILAFLVEKKLRNQSNFFLLNLSIADFLLGAFAIPLYVPYMLTGKWLLGKFLCKVWLIVDYTMCTASAFNVALISWDRFLSVTQAVLYRSQQNSHCWTIIKMTAVWILSFLLYGPAIIFWDLILTTEEIPENTCVAGFYYSWYFLLTASAFGFFLPLISICFFNLSIYCNIKKRSRKKMQNSISLPTDKSRKEAKLYTIATNNTPQASRLEIQKDSSISFRTRMKICCNQCFDISSSSQNNNRSNQITVLSRDKKVAKSLSILVCIFAICWAPYSFLMSIRATCHGYCIHIYWYDITFWLLWTNSAINPIIYHLCHKTFREAFLNIVIRVCLKNHKV</sequence>
<reference evidence="14" key="1">
    <citation type="journal article" date="2016" name="Nature">
        <title>Genome evolution in the allotetraploid frog Xenopus laevis.</title>
        <authorList>
            <person name="Session A.M."/>
            <person name="Uno Y."/>
            <person name="Kwon T."/>
            <person name="Chapman J.A."/>
            <person name="Toyoda A."/>
            <person name="Takahashi S."/>
            <person name="Fukui A."/>
            <person name="Hikosaka A."/>
            <person name="Suzuki A."/>
            <person name="Kondo M."/>
            <person name="van Heeringen S.J."/>
            <person name="Quigley I."/>
            <person name="Heinz S."/>
            <person name="Ogino H."/>
            <person name="Ochi H."/>
            <person name="Hellsten U."/>
            <person name="Lyons J.B."/>
            <person name="Simakov O."/>
            <person name="Putnam N."/>
            <person name="Stites J."/>
            <person name="Kuroki Y."/>
            <person name="Tanaka T."/>
            <person name="Michiue T."/>
            <person name="Watanabe M."/>
            <person name="Bogdanovic O."/>
            <person name="Lister R."/>
            <person name="Georgiou G."/>
            <person name="Paranjpe S.S."/>
            <person name="van Kruijsbergen I."/>
            <person name="Shu S."/>
            <person name="Carlson J."/>
            <person name="Kinoshita T."/>
            <person name="Ohta Y."/>
            <person name="Mawaribuchi S."/>
            <person name="Jenkins J."/>
            <person name="Grimwood J."/>
            <person name="Schmutz J."/>
            <person name="Mitros T."/>
            <person name="Mozaffari S.V."/>
            <person name="Suzuki Y."/>
            <person name="Haramoto Y."/>
            <person name="Yamamoto T.S."/>
            <person name="Takagi C."/>
            <person name="Heald R."/>
            <person name="Miller K."/>
            <person name="Haudenschild C."/>
            <person name="Kitzman J."/>
            <person name="Nakayama T."/>
            <person name="Izutsu Y."/>
            <person name="Robert J."/>
            <person name="Fortriede J."/>
            <person name="Burns K."/>
            <person name="Lotay V."/>
            <person name="Karimi K."/>
            <person name="Yasuoka Y."/>
            <person name="Dichmann D.S."/>
            <person name="Flajnik M.F."/>
            <person name="Houston D.W."/>
            <person name="Shendure J."/>
            <person name="DuPasquier L."/>
            <person name="Vize P.D."/>
            <person name="Zorn A.M."/>
            <person name="Ito M."/>
            <person name="Marcotte E.M."/>
            <person name="Wallingford J.B."/>
            <person name="Ito Y."/>
            <person name="Asashima M."/>
            <person name="Ueno N."/>
            <person name="Matsuda Y."/>
            <person name="Veenstra G.J."/>
            <person name="Fujiyama A."/>
            <person name="Harland R.M."/>
            <person name="Taira M."/>
            <person name="Rokhsar D.S."/>
        </authorList>
    </citation>
    <scope>NUCLEOTIDE SEQUENCE [LARGE SCALE GENOMIC DNA]</scope>
    <source>
        <strain evidence="14">J</strain>
    </source>
</reference>
<evidence type="ECO:0000256" key="6">
    <source>
        <dbReference type="ARBA" id="ARBA00023040"/>
    </source>
</evidence>
<feature type="transmembrane region" description="Helical" evidence="11">
    <location>
        <begin position="30"/>
        <end position="55"/>
    </location>
</feature>
<keyword evidence="4 10" id="KW-0812">Transmembrane</keyword>
<dbReference type="GO" id="GO:0045202">
    <property type="term" value="C:synapse"/>
    <property type="evidence" value="ECO:0007669"/>
    <property type="project" value="TreeGrafter"/>
</dbReference>
<dbReference type="PANTHER" id="PTHR24247:SF254">
    <property type="entry name" value="HISTAMINE H3 RECEPTOR"/>
    <property type="match status" value="1"/>
</dbReference>
<evidence type="ECO:0000256" key="10">
    <source>
        <dbReference type="RuleBase" id="RU000688"/>
    </source>
</evidence>
<protein>
    <recommendedName>
        <fullName evidence="12">G-protein coupled receptors family 1 profile domain-containing protein</fullName>
    </recommendedName>
</protein>
<dbReference type="Pfam" id="PF00001">
    <property type="entry name" value="7tm_1"/>
    <property type="match status" value="1"/>
</dbReference>
<dbReference type="InterPro" id="IPR017452">
    <property type="entry name" value="GPCR_Rhodpsn_7TM"/>
</dbReference>
<accession>A0A974CNN3</accession>
<evidence type="ECO:0000256" key="7">
    <source>
        <dbReference type="ARBA" id="ARBA00023136"/>
    </source>
</evidence>
<dbReference type="Gene3D" id="1.20.1070.10">
    <property type="entry name" value="Rhodopsin 7-helix transmembrane proteins"/>
    <property type="match status" value="1"/>
</dbReference>
<keyword evidence="2" id="KW-1003">Cell membrane</keyword>
<dbReference type="InterPro" id="IPR000276">
    <property type="entry name" value="GPCR_Rhodpsn"/>
</dbReference>
<feature type="domain" description="G-protein coupled receptors family 1 profile" evidence="12">
    <location>
        <begin position="46"/>
        <end position="361"/>
    </location>
</feature>
<comment type="subcellular location">
    <subcellularLocation>
        <location evidence="1">Cell membrane</location>
        <topology evidence="1">Multi-pass membrane protein</topology>
    </subcellularLocation>
</comment>
<feature type="transmembrane region" description="Helical" evidence="11">
    <location>
        <begin position="107"/>
        <end position="125"/>
    </location>
</feature>
<gene>
    <name evidence="13" type="ORF">XELAEV_18031919mg</name>
</gene>
<dbReference type="GO" id="GO:0030425">
    <property type="term" value="C:dendrite"/>
    <property type="evidence" value="ECO:0007669"/>
    <property type="project" value="TreeGrafter"/>
</dbReference>
<dbReference type="Proteomes" id="UP000694892">
    <property type="component" value="Chromosome 6L"/>
</dbReference>